<feature type="compositionally biased region" description="Low complexity" evidence="7">
    <location>
        <begin position="1724"/>
        <end position="1741"/>
    </location>
</feature>
<dbReference type="SMART" id="SM00732">
    <property type="entry name" value="YqgFc"/>
    <property type="match status" value="1"/>
</dbReference>
<sequence>MSQFLDSEAEESEDDELDEIDKKKAKKIKAMESDDDDDEDDEEKIREELKDLIDDNPIEESDGSGDESDGSKKRKKSDDDFDDRLEEDDYDLIEENLGVKVERRKRFKRLRRLEDEESDDEDAGENATENREAIANTLFDTSDNEEERTTDRVSSRAERIDNYDVEGDEEGEGYSDEDDDGFIVDDEGRPIKEKKKKRKHVYHDAALQEAQDIFGVDFDYDEFEKYDDEYEDDVSDDDYIEDEEDGERRQRPKPQKRRKATRKSIFEIYEPIELKRGHFTDLDNQIRNNDIPERMQLREVPVTPVPEGSDELDEEADWIYKQAFCKPTITTQEHKGGVDPRLQSKKGPQTIGKIKKALDFMRNQNFEVPFLAYYRKEYVEPELDINALWRVYHFDAKWCQLKSRKTMLIELLEKMRNYQMEMLMVDTNAPMPDHIRIIKDEDIDRLRAVQTNEELKDIQSHFMLYYASDVPAMQESTRKKSREMKRKAKELREERRKLAIEAGEEVPDDDDDDAGKLDDEDSNVETVKPASSSGPYTMCLKSGLAGFAKRFGLKPEHFAANVRDNYQRHEVDQESVDPYKLACEYCNELLKTPEEVLKAGKYMVACQLSREPLIRKCLRETFFDRAKINIVPTKRGIKEIDENHNCYSMKYIRRKPVRDLVRDDFLKLQMAEDDKLLTISFDEEVDGLGSLPYIEEVKQLYIRDEFSSNVQQWNDVRRECVDLAFRKLLMPEMVKELRRCLLAESKEHILKSCKQKISNWLAVGPYKPEVDEDDEDWDTGKGIRVMGLAYSPDHEQASFACILSTDGEVVDHLRLPYIMKRPFNDDIKAKRDGDFNHIRNFIIFKKPHVIVIGAESRDALWLVRDIKAVVDQLVVDEQFPQIQVEILDNHLARIYANSIKGENEFRDYPQLLRESISLGRRMQDPLVEFSQLCTTDDEILCLRYHQYQEVLNQEELLEGLYQEFINRTNEVGVDINDVVQRVYAPNLLQFVCGLGPRKATALIKLMKQTNQRLENRTQLVTACHMGPKIFINCAGFIRIDTNSLGDSTEAYVEVLDGSRVHPETYEWARKMAVDALEYDDEEANPAGALEEILDAPERLKDLDLDAFAEELERQGFGNKSITLYDIRQELNHRYKDIRVPYKPPNSAQLFELLTKETQETFFVGKMVLSTVTGIARRKPQNDQLDKANPVRNDETGLWQCPFCFKNDFLELSDVWNHFDAGGCPGQASGIRIRLDNGISGFIAMKNLSNTHVANPEDRVRFNQAIHCRIIKIEPDRFSFEATSKSSDLKDQEHQWRPQKDPYYDHETESRQRKTELDKNKIKNAQTYIKRVIVHPCFHNVSFAEAVKLLNNSDQGDAIIRPSSKGADHLTVTWKVADNVYQHIDITEKGKVNAFSLGRSLWIGTEEFEDLDEIIARHITPMASNARELLRFRYYRDTDGGNIEKAEQILREEKTNNPSKIHYIVSVSQKYAGKFLLSCLPTRRSKHEYITVTPEGYRFRSQNFDSIGSLFRWYKEHFRDATPHVTPVTSRSVGQTYGPSPHTESSPMNRSHSSHSNATPQYSQSPHASYNNMQPSAYNTPYTPSGQTPYIGNYATPRYGATQAPVHDGVFLHPSSLTPIVQSSPKPSSSRPPVQSADPSDWRRMAEEWAKAKQRGDGGYSTPMSDGGGRHTPRSRYNNHRYNMNRGERESSTPRSDAPSPTPSASSYGYHSPAPSKNYKSSYTGSSHNSSKSPRGPSSNSGTPYDPFTMDPGQDSPGVYASSSRSGRNDENDPDLRYASPSSRWTPRSGRSTPHTINSPRSMIESSMGDNTPLYED</sequence>
<dbReference type="Pfam" id="PF17674">
    <property type="entry name" value="HHH_9"/>
    <property type="match status" value="1"/>
</dbReference>
<feature type="compositionally biased region" description="Acidic residues" evidence="7">
    <location>
        <begin position="33"/>
        <end position="42"/>
    </location>
</feature>
<feature type="compositionally biased region" description="Acidic residues" evidence="7">
    <location>
        <begin position="225"/>
        <end position="245"/>
    </location>
</feature>
<dbReference type="FunFam" id="3.30.505.10:FF:000030">
    <property type="entry name" value="Transcription elongation factor spt6"/>
    <property type="match status" value="1"/>
</dbReference>
<dbReference type="InterPro" id="IPR023323">
    <property type="entry name" value="Tex-like_dom_sf"/>
</dbReference>
<dbReference type="Gene3D" id="3.30.505.10">
    <property type="entry name" value="SH2 domain"/>
    <property type="match status" value="2"/>
</dbReference>
<feature type="compositionally biased region" description="Polar residues" evidence="7">
    <location>
        <begin position="1779"/>
        <end position="1809"/>
    </location>
</feature>
<dbReference type="Gene3D" id="3.30.420.140">
    <property type="entry name" value="YqgF/RNase H-like domain"/>
    <property type="match status" value="1"/>
</dbReference>
<feature type="compositionally biased region" description="Acidic residues" evidence="7">
    <location>
        <begin position="163"/>
        <end position="185"/>
    </location>
</feature>
<dbReference type="InterPro" id="IPR037027">
    <property type="entry name" value="YqgF/RNaseH-like_dom_sf"/>
</dbReference>
<proteinExistence type="inferred from homology"/>
<feature type="compositionally biased region" description="Basic and acidic residues" evidence="7">
    <location>
        <begin position="147"/>
        <end position="162"/>
    </location>
</feature>
<dbReference type="FunFam" id="1.10.10.2740:FF:000001">
    <property type="entry name" value="Transcription elongation factor spt6"/>
    <property type="match status" value="1"/>
</dbReference>
<feature type="compositionally biased region" description="Basic and acidic residues" evidence="7">
    <location>
        <begin position="1286"/>
        <end position="1313"/>
    </location>
</feature>
<dbReference type="GO" id="GO:0031491">
    <property type="term" value="F:nucleosome binding"/>
    <property type="evidence" value="ECO:0007669"/>
    <property type="project" value="TreeGrafter"/>
</dbReference>
<evidence type="ECO:0000256" key="3">
    <source>
        <dbReference type="ARBA" id="ARBA00023054"/>
    </source>
</evidence>
<dbReference type="GO" id="GO:0140673">
    <property type="term" value="P:transcription elongation-coupled chromatin remodeling"/>
    <property type="evidence" value="ECO:0007669"/>
    <property type="project" value="InterPro"/>
</dbReference>
<evidence type="ECO:0000256" key="4">
    <source>
        <dbReference type="ARBA" id="ARBA00023163"/>
    </source>
</evidence>
<feature type="region of interest" description="Disordered" evidence="7">
    <location>
        <begin position="111"/>
        <end position="201"/>
    </location>
</feature>
<keyword evidence="4 6" id="KW-0804">Transcription</keyword>
<dbReference type="Pfam" id="PF00575">
    <property type="entry name" value="S1"/>
    <property type="match status" value="1"/>
</dbReference>
<keyword evidence="9" id="KW-0251">Elongation factor</keyword>
<dbReference type="SMART" id="SM00252">
    <property type="entry name" value="SH2"/>
    <property type="match status" value="1"/>
</dbReference>
<dbReference type="SUPFAM" id="SSF47781">
    <property type="entry name" value="RuvA domain 2-like"/>
    <property type="match status" value="2"/>
</dbReference>
<feature type="compositionally biased region" description="Basic residues" evidence="7">
    <location>
        <begin position="192"/>
        <end position="201"/>
    </location>
</feature>
<dbReference type="SUPFAM" id="SSF50249">
    <property type="entry name" value="Nucleic acid-binding proteins"/>
    <property type="match status" value="1"/>
</dbReference>
<dbReference type="CDD" id="cd09918">
    <property type="entry name" value="SH2_Nterm_SPT6_like"/>
    <property type="match status" value="1"/>
</dbReference>
<organism evidence="9">
    <name type="scientific">Melanaphis sacchari</name>
    <dbReference type="NCBI Taxonomy" id="742174"/>
    <lineage>
        <taxon>Eukaryota</taxon>
        <taxon>Metazoa</taxon>
        <taxon>Ecdysozoa</taxon>
        <taxon>Arthropoda</taxon>
        <taxon>Hexapoda</taxon>
        <taxon>Insecta</taxon>
        <taxon>Pterygota</taxon>
        <taxon>Neoptera</taxon>
        <taxon>Paraneoptera</taxon>
        <taxon>Hemiptera</taxon>
        <taxon>Sternorrhyncha</taxon>
        <taxon>Aphidomorpha</taxon>
        <taxon>Aphidoidea</taxon>
        <taxon>Aphididae</taxon>
        <taxon>Aphidini</taxon>
        <taxon>Melanaphis</taxon>
    </lineage>
</organism>
<feature type="compositionally biased region" description="Basic residues" evidence="7">
    <location>
        <begin position="250"/>
        <end position="262"/>
    </location>
</feature>
<dbReference type="InterPro" id="IPR017072">
    <property type="entry name" value="TF_Spt6"/>
</dbReference>
<dbReference type="GO" id="GO:0034728">
    <property type="term" value="P:nucleosome organization"/>
    <property type="evidence" value="ECO:0007669"/>
    <property type="project" value="TreeGrafter"/>
</dbReference>
<dbReference type="Pfam" id="PF14632">
    <property type="entry name" value="SPT6_acidic"/>
    <property type="match status" value="1"/>
</dbReference>
<evidence type="ECO:0000256" key="7">
    <source>
        <dbReference type="SAM" id="MobiDB-lite"/>
    </source>
</evidence>
<dbReference type="SUPFAM" id="SSF158832">
    <property type="entry name" value="Tex N-terminal region-like"/>
    <property type="match status" value="1"/>
</dbReference>
<feature type="compositionally biased region" description="Low complexity" evidence="7">
    <location>
        <begin position="1618"/>
        <end position="1635"/>
    </location>
</feature>
<evidence type="ECO:0000259" key="8">
    <source>
        <dbReference type="PROSITE" id="PS50126"/>
    </source>
</evidence>
<dbReference type="InterPro" id="IPR023319">
    <property type="entry name" value="Tex-like_HTH_dom_sf"/>
</dbReference>
<dbReference type="InterPro" id="IPR028231">
    <property type="entry name" value="Spt6_YqgF"/>
</dbReference>
<dbReference type="InterPro" id="IPR012337">
    <property type="entry name" value="RNaseH-like_sf"/>
</dbReference>
<feature type="domain" description="S1 motif" evidence="8">
    <location>
        <begin position="1229"/>
        <end position="1284"/>
    </location>
</feature>
<dbReference type="CDD" id="cd00164">
    <property type="entry name" value="S1_like"/>
    <property type="match status" value="1"/>
</dbReference>
<dbReference type="GO" id="GO:0003746">
    <property type="term" value="F:translation elongation factor activity"/>
    <property type="evidence" value="ECO:0007669"/>
    <property type="project" value="UniProtKB-KW"/>
</dbReference>
<accession>A0A2H8TYW1</accession>
<feature type="region of interest" description="Disordered" evidence="7">
    <location>
        <begin position="1"/>
        <end position="96"/>
    </location>
</feature>
<dbReference type="FunFam" id="3.30.505.10:FF:000089">
    <property type="entry name" value="Transcription elongation factor spt6"/>
    <property type="match status" value="1"/>
</dbReference>
<keyword evidence="5 6" id="KW-0539">Nucleus</keyword>
<comment type="subcellular location">
    <subcellularLocation>
        <location evidence="1 6">Nucleus</location>
    </subcellularLocation>
</comment>
<feature type="compositionally biased region" description="Basic and acidic residues" evidence="7">
    <location>
        <begin position="1766"/>
        <end position="1775"/>
    </location>
</feature>
<feature type="compositionally biased region" description="Low complexity" evidence="7">
    <location>
        <begin position="1692"/>
        <end position="1706"/>
    </location>
</feature>
<dbReference type="Pfam" id="PF14639">
    <property type="entry name" value="YqgF"/>
    <property type="match status" value="1"/>
</dbReference>
<dbReference type="SUPFAM" id="SSF55550">
    <property type="entry name" value="SH2 domain"/>
    <property type="match status" value="2"/>
</dbReference>
<comment type="similarity">
    <text evidence="2 6">Belongs to the SPT6 family.</text>
</comment>
<dbReference type="OrthoDB" id="343921at2759"/>
<feature type="region of interest" description="Disordered" evidence="7">
    <location>
        <begin position="1282"/>
        <end position="1313"/>
    </location>
</feature>
<dbReference type="InterPro" id="IPR028088">
    <property type="entry name" value="Spt6_HTH_DNA-bd_dom"/>
</dbReference>
<feature type="compositionally biased region" description="Polar residues" evidence="7">
    <location>
        <begin position="1557"/>
        <end position="1583"/>
    </location>
</feature>
<keyword evidence="9" id="KW-0648">Protein biosynthesis</keyword>
<dbReference type="FunFam" id="1.10.150.850:FF:000004">
    <property type="entry name" value="Transcription elongation factor SPT6"/>
    <property type="match status" value="1"/>
</dbReference>
<dbReference type="Gene3D" id="1.10.3500.10">
    <property type="entry name" value="Tex N-terminal region-like"/>
    <property type="match status" value="1"/>
</dbReference>
<dbReference type="InterPro" id="IPR035019">
    <property type="entry name" value="Spt6_SH2_N"/>
</dbReference>
<evidence type="ECO:0000256" key="6">
    <source>
        <dbReference type="PIRNR" id="PIRNR036947"/>
    </source>
</evidence>
<feature type="region of interest" description="Disordered" evidence="7">
    <location>
        <begin position="1609"/>
        <end position="1816"/>
    </location>
</feature>
<name>A0A2H8TYW1_9HEMI</name>
<feature type="compositionally biased region" description="Acidic residues" evidence="7">
    <location>
        <begin position="502"/>
        <end position="523"/>
    </location>
</feature>
<dbReference type="InterPro" id="IPR036860">
    <property type="entry name" value="SH2_dom_sf"/>
</dbReference>
<dbReference type="PROSITE" id="PS50126">
    <property type="entry name" value="S1"/>
    <property type="match status" value="1"/>
</dbReference>
<dbReference type="InterPro" id="IPR006641">
    <property type="entry name" value="YqgF/RNaseH-like_dom"/>
</dbReference>
<dbReference type="GO" id="GO:0003677">
    <property type="term" value="F:DNA binding"/>
    <property type="evidence" value="ECO:0007669"/>
    <property type="project" value="InterPro"/>
</dbReference>
<dbReference type="InterPro" id="IPR035420">
    <property type="entry name" value="Spt6_SH2"/>
</dbReference>
<dbReference type="PANTHER" id="PTHR10145">
    <property type="entry name" value="TRANSCRIPTION ELONGATION FACTOR SPT6"/>
    <property type="match status" value="1"/>
</dbReference>
<evidence type="ECO:0000256" key="5">
    <source>
        <dbReference type="ARBA" id="ARBA00023242"/>
    </source>
</evidence>
<dbReference type="PIRSF" id="PIRSF036947">
    <property type="entry name" value="Spt6"/>
    <property type="match status" value="1"/>
</dbReference>
<feature type="region of interest" description="Disordered" evidence="7">
    <location>
        <begin position="225"/>
        <end position="262"/>
    </location>
</feature>
<dbReference type="InterPro" id="IPR032706">
    <property type="entry name" value="Spt6_HHH"/>
</dbReference>
<dbReference type="SUPFAM" id="SSF53098">
    <property type="entry name" value="Ribonuclease H-like"/>
    <property type="match status" value="1"/>
</dbReference>
<dbReference type="GO" id="GO:0060429">
    <property type="term" value="P:epithelium development"/>
    <property type="evidence" value="ECO:0007669"/>
    <property type="project" value="UniProtKB-ARBA"/>
</dbReference>
<feature type="compositionally biased region" description="Acidic residues" evidence="7">
    <location>
        <begin position="79"/>
        <end position="94"/>
    </location>
</feature>
<dbReference type="EMBL" id="GFXV01007166">
    <property type="protein sequence ID" value="MBW18971.1"/>
    <property type="molecule type" value="Transcribed_RNA"/>
</dbReference>
<dbReference type="PANTHER" id="PTHR10145:SF6">
    <property type="entry name" value="TRANSCRIPTION ELONGATION FACTOR SPT6"/>
    <property type="match status" value="1"/>
</dbReference>
<feature type="compositionally biased region" description="Low complexity" evidence="7">
    <location>
        <begin position="1544"/>
        <end position="1556"/>
    </location>
</feature>
<dbReference type="FunFam" id="1.10.10.650:FF:000002">
    <property type="entry name" value="Transcription elongation factor spt6"/>
    <property type="match status" value="1"/>
</dbReference>
<dbReference type="Gene3D" id="1.10.10.2740">
    <property type="entry name" value="Spt6, Death-like domain"/>
    <property type="match status" value="1"/>
</dbReference>
<dbReference type="InterPro" id="IPR041692">
    <property type="entry name" value="HHH_9"/>
</dbReference>
<evidence type="ECO:0000256" key="2">
    <source>
        <dbReference type="ARBA" id="ARBA00009253"/>
    </source>
</evidence>
<feature type="region of interest" description="Disordered" evidence="7">
    <location>
        <begin position="498"/>
        <end position="532"/>
    </location>
</feature>
<gene>
    <name evidence="9" type="primary">Spt6_0</name>
</gene>
<dbReference type="InterPro" id="IPR042066">
    <property type="entry name" value="Spt6_death-like"/>
</dbReference>
<feature type="compositionally biased region" description="Acidic residues" evidence="7">
    <location>
        <begin position="54"/>
        <end position="68"/>
    </location>
</feature>
<dbReference type="InterPro" id="IPR010994">
    <property type="entry name" value="RuvA_2-like"/>
</dbReference>
<dbReference type="InterPro" id="IPR035018">
    <property type="entry name" value="Spt6_SH2_C"/>
</dbReference>
<dbReference type="InterPro" id="IPR000980">
    <property type="entry name" value="SH2"/>
</dbReference>
<evidence type="ECO:0000313" key="9">
    <source>
        <dbReference type="EMBL" id="MBW18971.1"/>
    </source>
</evidence>
<keyword evidence="3" id="KW-0175">Coiled coil</keyword>
<feature type="compositionally biased region" description="Basic and acidic residues" evidence="7">
    <location>
        <begin position="1639"/>
        <end position="1655"/>
    </location>
</feature>
<dbReference type="Gene3D" id="1.10.150.850">
    <property type="entry name" value="Spt6, helix-hairpin-helix domain"/>
    <property type="match status" value="1"/>
</dbReference>
<dbReference type="Gene3D" id="1.10.10.650">
    <property type="entry name" value="RuvA domain 2-like"/>
    <property type="match status" value="1"/>
</dbReference>
<dbReference type="FunFam" id="1.10.3500.10:FF:000006">
    <property type="entry name" value="Transcription elongation factor spt6"/>
    <property type="match status" value="1"/>
</dbReference>
<dbReference type="Pfam" id="PF14641">
    <property type="entry name" value="HTH_44"/>
    <property type="match status" value="1"/>
</dbReference>
<feature type="compositionally biased region" description="Polar residues" evidence="7">
    <location>
        <begin position="1526"/>
        <end position="1543"/>
    </location>
</feature>
<comment type="function">
    <text evidence="6">Histone H3-H4 chaperone that plays a role in maintenance of chromatin structure during RNA polymerase II transcription elongation.</text>
</comment>
<dbReference type="FunFam" id="1.10.150.850:FF:000003">
    <property type="entry name" value="Transcription elongation factor spt6"/>
    <property type="match status" value="1"/>
</dbReference>
<dbReference type="InterPro" id="IPR012340">
    <property type="entry name" value="NA-bd_OB-fold"/>
</dbReference>
<dbReference type="CDD" id="cd09928">
    <property type="entry name" value="SH2_Cterm_SPT6_like"/>
    <property type="match status" value="1"/>
</dbReference>
<feature type="compositionally biased region" description="Acidic residues" evidence="7">
    <location>
        <begin position="115"/>
        <end position="124"/>
    </location>
</feature>
<feature type="region of interest" description="Disordered" evidence="7">
    <location>
        <begin position="1524"/>
        <end position="1583"/>
    </location>
</feature>
<feature type="compositionally biased region" description="Basic and acidic residues" evidence="7">
    <location>
        <begin position="43"/>
        <end position="53"/>
    </location>
</feature>
<evidence type="ECO:0000256" key="1">
    <source>
        <dbReference type="ARBA" id="ARBA00004123"/>
    </source>
</evidence>
<dbReference type="GO" id="GO:0042393">
    <property type="term" value="F:histone binding"/>
    <property type="evidence" value="ECO:0007669"/>
    <property type="project" value="TreeGrafter"/>
</dbReference>
<dbReference type="Pfam" id="PF14633">
    <property type="entry name" value="SH2_2"/>
    <property type="match status" value="1"/>
</dbReference>
<protein>
    <submittedName>
        <fullName evidence="9">Transcription elongation factor SPT6</fullName>
    </submittedName>
</protein>
<dbReference type="Pfam" id="PF14635">
    <property type="entry name" value="HHH_7"/>
    <property type="match status" value="1"/>
</dbReference>
<reference evidence="9" key="1">
    <citation type="submission" date="2017-10" db="EMBL/GenBank/DDBJ databases">
        <title>Transcriptome Assembly of Sugarcane Aphid Adults.</title>
        <authorList>
            <person name="Scully E.D."/>
            <person name="Palmer N.A."/>
            <person name="Geib S.M."/>
            <person name="Sarath G."/>
            <person name="Sattler S.E."/>
        </authorList>
    </citation>
    <scope>NUCLEOTIDE SEQUENCE</scope>
    <source>
        <tissue evidence="9">Whole body</tissue>
    </source>
</reference>
<feature type="compositionally biased region" description="Acidic residues" evidence="7">
    <location>
        <begin position="7"/>
        <end position="19"/>
    </location>
</feature>
<dbReference type="Gene3D" id="2.40.50.140">
    <property type="entry name" value="Nucleic acid-binding proteins"/>
    <property type="match status" value="1"/>
</dbReference>
<dbReference type="InterPro" id="IPR028083">
    <property type="entry name" value="Spt6_acidic_N_dom"/>
</dbReference>
<dbReference type="GO" id="GO:0008023">
    <property type="term" value="C:transcription elongation factor complex"/>
    <property type="evidence" value="ECO:0007669"/>
    <property type="project" value="TreeGrafter"/>
</dbReference>
<dbReference type="InterPro" id="IPR003029">
    <property type="entry name" value="S1_domain"/>
</dbReference>